<comment type="caution">
    <text evidence="4">The sequence shown here is derived from an EMBL/GenBank/DDBJ whole genome shotgun (WGS) entry which is preliminary data.</text>
</comment>
<dbReference type="EMBL" id="JAUUUS010000004">
    <property type="protein sequence ID" value="MDP1446617.1"/>
    <property type="molecule type" value="Genomic_DNA"/>
</dbReference>
<name>A0AAW8ATH3_ACILW</name>
<evidence type="ECO:0000313" key="5">
    <source>
        <dbReference type="Proteomes" id="UP001242129"/>
    </source>
</evidence>
<feature type="domain" description="N-acetyltransferase" evidence="3">
    <location>
        <begin position="1"/>
        <end position="101"/>
    </location>
</feature>
<dbReference type="PANTHER" id="PTHR43626">
    <property type="entry name" value="ACYL-COA N-ACYLTRANSFERASE"/>
    <property type="match status" value="1"/>
</dbReference>
<dbReference type="AlphaFoldDB" id="A0AAW8ATH3"/>
<dbReference type="GO" id="GO:0008080">
    <property type="term" value="F:N-acetyltransferase activity"/>
    <property type="evidence" value="ECO:0007669"/>
    <property type="project" value="InterPro"/>
</dbReference>
<keyword evidence="2 4" id="KW-0012">Acyltransferase</keyword>
<dbReference type="InterPro" id="IPR000182">
    <property type="entry name" value="GNAT_dom"/>
</dbReference>
<evidence type="ECO:0000313" key="4">
    <source>
        <dbReference type="EMBL" id="MDP1446617.1"/>
    </source>
</evidence>
<evidence type="ECO:0000256" key="2">
    <source>
        <dbReference type="ARBA" id="ARBA00023315"/>
    </source>
</evidence>
<evidence type="ECO:0000256" key="1">
    <source>
        <dbReference type="ARBA" id="ARBA00022679"/>
    </source>
</evidence>
<sequence>MQALQHSYRLVTARIHGRLVGLANAVSDGYLMVYFPHLLVDPKLQRQGIGRLIMQNMLQYYSGFHQQILVADQQATGFYQALGFTRAGETEAMWIYQGTDY</sequence>
<dbReference type="RefSeq" id="WP_305157653.1">
    <property type="nucleotide sequence ID" value="NZ_JAQITV010000024.1"/>
</dbReference>
<dbReference type="PROSITE" id="PS51186">
    <property type="entry name" value="GNAT"/>
    <property type="match status" value="1"/>
</dbReference>
<evidence type="ECO:0000259" key="3">
    <source>
        <dbReference type="PROSITE" id="PS51186"/>
    </source>
</evidence>
<dbReference type="CDD" id="cd04301">
    <property type="entry name" value="NAT_SF"/>
    <property type="match status" value="1"/>
</dbReference>
<dbReference type="InterPro" id="IPR016181">
    <property type="entry name" value="Acyl_CoA_acyltransferase"/>
</dbReference>
<dbReference type="EC" id="2.3.1.-" evidence="4"/>
<dbReference type="GO" id="GO:0005737">
    <property type="term" value="C:cytoplasm"/>
    <property type="evidence" value="ECO:0007669"/>
    <property type="project" value="TreeGrafter"/>
</dbReference>
<dbReference type="Pfam" id="PF13673">
    <property type="entry name" value="Acetyltransf_10"/>
    <property type="match status" value="1"/>
</dbReference>
<dbReference type="Proteomes" id="UP001242129">
    <property type="component" value="Unassembled WGS sequence"/>
</dbReference>
<reference evidence="4" key="1">
    <citation type="submission" date="2023-07" db="EMBL/GenBank/DDBJ databases">
        <title>Dynamics of blaOXA-23 gene transmission in Acinetobacter spp. from contaminated veterinary surfaces.</title>
        <authorList>
            <person name="Moreira Da Silva J."/>
            <person name="Menezes J."/>
            <person name="Fernandes L."/>
            <person name="Marques C."/>
            <person name="Amaral A."/>
            <person name="Timofte D."/>
            <person name="Pomba C."/>
        </authorList>
    </citation>
    <scope>NUCLEOTIDE SEQUENCE</scope>
    <source>
        <strain evidence="4">CMVB11Z4A1</strain>
    </source>
</reference>
<dbReference type="Gene3D" id="3.40.630.30">
    <property type="match status" value="1"/>
</dbReference>
<accession>A0AAW8ATH3</accession>
<organism evidence="4 5">
    <name type="scientific">Acinetobacter lwoffii</name>
    <dbReference type="NCBI Taxonomy" id="28090"/>
    <lineage>
        <taxon>Bacteria</taxon>
        <taxon>Pseudomonadati</taxon>
        <taxon>Pseudomonadota</taxon>
        <taxon>Gammaproteobacteria</taxon>
        <taxon>Moraxellales</taxon>
        <taxon>Moraxellaceae</taxon>
        <taxon>Acinetobacter</taxon>
    </lineage>
</organism>
<dbReference type="InterPro" id="IPR045039">
    <property type="entry name" value="NSI-like"/>
</dbReference>
<dbReference type="SUPFAM" id="SSF55729">
    <property type="entry name" value="Acyl-CoA N-acyltransferases (Nat)"/>
    <property type="match status" value="1"/>
</dbReference>
<dbReference type="PANTHER" id="PTHR43626:SF4">
    <property type="entry name" value="GCN5-RELATED N-ACETYLTRANSFERASE 2, CHLOROPLASTIC"/>
    <property type="match status" value="1"/>
</dbReference>
<gene>
    <name evidence="4" type="ORF">Q8G51_01870</name>
</gene>
<proteinExistence type="predicted"/>
<protein>
    <submittedName>
        <fullName evidence="4">GNAT family N-acetyltransferase</fullName>
        <ecNumber evidence="4">2.3.1.-</ecNumber>
    </submittedName>
</protein>
<keyword evidence="1 4" id="KW-0808">Transferase</keyword>